<evidence type="ECO:0000313" key="2">
    <source>
        <dbReference type="EMBL" id="QJA59348.1"/>
    </source>
</evidence>
<dbReference type="EMBL" id="MT141366">
    <property type="protein sequence ID" value="QJA59348.1"/>
    <property type="molecule type" value="Genomic_DNA"/>
</dbReference>
<evidence type="ECO:0000256" key="1">
    <source>
        <dbReference type="SAM" id="MobiDB-lite"/>
    </source>
</evidence>
<evidence type="ECO:0000313" key="3">
    <source>
        <dbReference type="EMBL" id="QJA80497.1"/>
    </source>
</evidence>
<dbReference type="AlphaFoldDB" id="A0A6M3IPY3"/>
<protein>
    <submittedName>
        <fullName evidence="2">Uncharacterized protein</fullName>
    </submittedName>
</protein>
<reference evidence="2" key="1">
    <citation type="submission" date="2020-03" db="EMBL/GenBank/DDBJ databases">
        <title>The deep terrestrial virosphere.</title>
        <authorList>
            <person name="Holmfeldt K."/>
            <person name="Nilsson E."/>
            <person name="Simone D."/>
            <person name="Lopez-Fernandez M."/>
            <person name="Wu X."/>
            <person name="de Brujin I."/>
            <person name="Lundin D."/>
            <person name="Andersson A."/>
            <person name="Bertilsson S."/>
            <person name="Dopson M."/>
        </authorList>
    </citation>
    <scope>NUCLEOTIDE SEQUENCE</scope>
    <source>
        <strain evidence="3">MM415A00708</strain>
        <strain evidence="2">MM415B01304</strain>
    </source>
</reference>
<feature type="compositionally biased region" description="Basic and acidic residues" evidence="1">
    <location>
        <begin position="134"/>
        <end position="145"/>
    </location>
</feature>
<accession>A0A6M3IPY3</accession>
<proteinExistence type="predicted"/>
<organism evidence="2">
    <name type="scientific">viral metagenome</name>
    <dbReference type="NCBI Taxonomy" id="1070528"/>
    <lineage>
        <taxon>unclassified sequences</taxon>
        <taxon>metagenomes</taxon>
        <taxon>organismal metagenomes</taxon>
    </lineage>
</organism>
<name>A0A6M3IPY3_9ZZZZ</name>
<gene>
    <name evidence="3" type="ORF">MM415A00708_0020</name>
    <name evidence="2" type="ORF">MM415B01304_0004</name>
</gene>
<sequence>MQIRVPESLGGGDLRVLPVENPLYEADVADIFIGKSGTGNPKATVKYIVTSEYEGKEAKAKNFESTVGAVVLETFSLQEQAIWRLNDFFKQCTGDRLPQGDFAEEEFGGMLKDQCVGTSFHLILNNEADNKGVERTQVEKREKVEKKRLRGKR</sequence>
<dbReference type="EMBL" id="MT142424">
    <property type="protein sequence ID" value="QJA80497.1"/>
    <property type="molecule type" value="Genomic_DNA"/>
</dbReference>
<feature type="region of interest" description="Disordered" evidence="1">
    <location>
        <begin position="134"/>
        <end position="153"/>
    </location>
</feature>